<dbReference type="Pfam" id="PF00275">
    <property type="entry name" value="EPSP_synthase"/>
    <property type="match status" value="1"/>
</dbReference>
<keyword evidence="4 8" id="KW-0028">Amino-acid biosynthesis</keyword>
<evidence type="ECO:0000256" key="5">
    <source>
        <dbReference type="ARBA" id="ARBA00022679"/>
    </source>
</evidence>
<feature type="binding site" evidence="8">
    <location>
        <position position="29"/>
    </location>
    <ligand>
        <name>3-phosphoshikimate</name>
        <dbReference type="ChEBI" id="CHEBI:145989"/>
    </ligand>
</feature>
<dbReference type="OrthoDB" id="9809920at2"/>
<dbReference type="EMBL" id="FRCS01000005">
    <property type="protein sequence ID" value="SHN32654.1"/>
    <property type="molecule type" value="Genomic_DNA"/>
</dbReference>
<feature type="binding site" evidence="8">
    <location>
        <position position="347"/>
    </location>
    <ligand>
        <name>phosphoenolpyruvate</name>
        <dbReference type="ChEBI" id="CHEBI:58702"/>
    </ligand>
</feature>
<keyword evidence="3 8" id="KW-0963">Cytoplasm</keyword>
<proteinExistence type="inferred from homology"/>
<dbReference type="STRING" id="134849.SAMN05443668_10562"/>
<dbReference type="FunFam" id="3.65.10.10:FF:000010">
    <property type="entry name" value="3-phosphoshikimate 1-carboxyvinyltransferase"/>
    <property type="match status" value="1"/>
</dbReference>
<feature type="binding site" evidence="8">
    <location>
        <position position="388"/>
    </location>
    <ligand>
        <name>phosphoenolpyruvate</name>
        <dbReference type="ChEBI" id="CHEBI:58702"/>
    </ligand>
</feature>
<evidence type="ECO:0000256" key="7">
    <source>
        <dbReference type="ARBA" id="ARBA00044633"/>
    </source>
</evidence>
<feature type="domain" description="Enolpyruvate transferase" evidence="9">
    <location>
        <begin position="16"/>
        <end position="422"/>
    </location>
</feature>
<dbReference type="Gene3D" id="3.65.10.10">
    <property type="entry name" value="Enolpyruvate transferase domain"/>
    <property type="match status" value="2"/>
</dbReference>
<evidence type="ECO:0000256" key="1">
    <source>
        <dbReference type="ARBA" id="ARBA00004811"/>
    </source>
</evidence>
<comment type="similarity">
    <text evidence="2 8">Belongs to the EPSP synthase family.</text>
</comment>
<name>A0A1M7QMX1_9ACTN</name>
<evidence type="ECO:0000313" key="11">
    <source>
        <dbReference type="Proteomes" id="UP000184440"/>
    </source>
</evidence>
<feature type="binding site" evidence="8">
    <location>
        <position position="172"/>
    </location>
    <ligand>
        <name>3-phosphoshikimate</name>
        <dbReference type="ChEBI" id="CHEBI:145989"/>
    </ligand>
</feature>
<feature type="binding site" evidence="8">
    <location>
        <position position="316"/>
    </location>
    <ligand>
        <name>3-phosphoshikimate</name>
        <dbReference type="ChEBI" id="CHEBI:145989"/>
    </ligand>
</feature>
<feature type="binding site" evidence="8">
    <location>
        <position position="126"/>
    </location>
    <ligand>
        <name>phosphoenolpyruvate</name>
        <dbReference type="ChEBI" id="CHEBI:58702"/>
    </ligand>
</feature>
<evidence type="ECO:0000256" key="6">
    <source>
        <dbReference type="ARBA" id="ARBA00023141"/>
    </source>
</evidence>
<dbReference type="GO" id="GO:0005737">
    <property type="term" value="C:cytoplasm"/>
    <property type="evidence" value="ECO:0007669"/>
    <property type="project" value="UniProtKB-SubCell"/>
</dbReference>
<feature type="binding site" evidence="8">
    <location>
        <position position="413"/>
    </location>
    <ligand>
        <name>phosphoenolpyruvate</name>
        <dbReference type="ChEBI" id="CHEBI:58702"/>
    </ligand>
</feature>
<evidence type="ECO:0000313" key="10">
    <source>
        <dbReference type="EMBL" id="SHN32654.1"/>
    </source>
</evidence>
<comment type="catalytic activity">
    <reaction evidence="7">
        <text>3-phosphoshikimate + phosphoenolpyruvate = 5-O-(1-carboxyvinyl)-3-phosphoshikimate + phosphate</text>
        <dbReference type="Rhea" id="RHEA:21256"/>
        <dbReference type="ChEBI" id="CHEBI:43474"/>
        <dbReference type="ChEBI" id="CHEBI:57701"/>
        <dbReference type="ChEBI" id="CHEBI:58702"/>
        <dbReference type="ChEBI" id="CHEBI:145989"/>
        <dbReference type="EC" id="2.5.1.19"/>
    </reaction>
    <physiologicalReaction direction="left-to-right" evidence="7">
        <dbReference type="Rhea" id="RHEA:21257"/>
    </physiologicalReaction>
</comment>
<feature type="binding site" evidence="8">
    <location>
        <position position="29"/>
    </location>
    <ligand>
        <name>phosphoenolpyruvate</name>
        <dbReference type="ChEBI" id="CHEBI:58702"/>
    </ligand>
</feature>
<dbReference type="InterPro" id="IPR036968">
    <property type="entry name" value="Enolpyruvate_Tfrase_sf"/>
</dbReference>
<dbReference type="InterPro" id="IPR023193">
    <property type="entry name" value="EPSP_synthase_CS"/>
</dbReference>
<dbReference type="GO" id="GO:0003866">
    <property type="term" value="F:3-phosphoshikimate 1-carboxyvinyltransferase activity"/>
    <property type="evidence" value="ECO:0007669"/>
    <property type="project" value="UniProtKB-UniRule"/>
</dbReference>
<comment type="subcellular location">
    <subcellularLocation>
        <location evidence="8">Cytoplasm</location>
    </subcellularLocation>
</comment>
<dbReference type="NCBIfam" id="TIGR01356">
    <property type="entry name" value="aroA"/>
    <property type="match status" value="1"/>
</dbReference>
<dbReference type="PANTHER" id="PTHR21090:SF5">
    <property type="entry name" value="PENTAFUNCTIONAL AROM POLYPEPTIDE"/>
    <property type="match status" value="1"/>
</dbReference>
<evidence type="ECO:0000256" key="4">
    <source>
        <dbReference type="ARBA" id="ARBA00022605"/>
    </source>
</evidence>
<dbReference type="GO" id="GO:0008652">
    <property type="term" value="P:amino acid biosynthetic process"/>
    <property type="evidence" value="ECO:0007669"/>
    <property type="project" value="UniProtKB-KW"/>
</dbReference>
<feature type="binding site" evidence="8">
    <location>
        <position position="30"/>
    </location>
    <ligand>
        <name>3-phosphoshikimate</name>
        <dbReference type="ChEBI" id="CHEBI:145989"/>
    </ligand>
</feature>
<feature type="binding site" evidence="8">
    <location>
        <position position="98"/>
    </location>
    <ligand>
        <name>phosphoenolpyruvate</name>
        <dbReference type="ChEBI" id="CHEBI:58702"/>
    </ligand>
</feature>
<keyword evidence="6 8" id="KW-0057">Aromatic amino acid biosynthesis</keyword>
<evidence type="ECO:0000256" key="2">
    <source>
        <dbReference type="ARBA" id="ARBA00009948"/>
    </source>
</evidence>
<dbReference type="FunFam" id="3.65.10.10:FF:000011">
    <property type="entry name" value="3-phosphoshikimate 1-carboxyvinyltransferase"/>
    <property type="match status" value="1"/>
</dbReference>
<keyword evidence="5 8" id="KW-0808">Transferase</keyword>
<dbReference type="UniPathway" id="UPA00053">
    <property type="reaction ID" value="UER00089"/>
</dbReference>
<feature type="binding site" evidence="8">
    <location>
        <position position="173"/>
    </location>
    <ligand>
        <name>3-phosphoshikimate</name>
        <dbReference type="ChEBI" id="CHEBI:145989"/>
    </ligand>
</feature>
<dbReference type="PIRSF" id="PIRSF000505">
    <property type="entry name" value="EPSPS"/>
    <property type="match status" value="1"/>
</dbReference>
<feature type="binding site" evidence="8">
    <location>
        <position position="174"/>
    </location>
    <ligand>
        <name>phosphoenolpyruvate</name>
        <dbReference type="ChEBI" id="CHEBI:58702"/>
    </ligand>
</feature>
<feature type="binding site" evidence="8">
    <location>
        <position position="201"/>
    </location>
    <ligand>
        <name>3-phosphoshikimate</name>
        <dbReference type="ChEBI" id="CHEBI:145989"/>
    </ligand>
</feature>
<keyword evidence="11" id="KW-1185">Reference proteome</keyword>
<dbReference type="GO" id="GO:0009073">
    <property type="term" value="P:aromatic amino acid family biosynthetic process"/>
    <property type="evidence" value="ECO:0007669"/>
    <property type="project" value="UniProtKB-KW"/>
</dbReference>
<dbReference type="EC" id="2.5.1.19" evidence="8"/>
<dbReference type="CDD" id="cd01556">
    <property type="entry name" value="EPSP_synthase"/>
    <property type="match status" value="1"/>
</dbReference>
<dbReference type="RefSeq" id="WP_073258651.1">
    <property type="nucleotide sequence ID" value="NZ_FRCS01000005.1"/>
</dbReference>
<evidence type="ECO:0000256" key="8">
    <source>
        <dbReference type="HAMAP-Rule" id="MF_00210"/>
    </source>
</evidence>
<dbReference type="InterPro" id="IPR001986">
    <property type="entry name" value="Enolpyruvate_Tfrase_dom"/>
</dbReference>
<feature type="binding site" evidence="8">
    <location>
        <position position="343"/>
    </location>
    <ligand>
        <name>3-phosphoshikimate</name>
        <dbReference type="ChEBI" id="CHEBI:145989"/>
    </ligand>
</feature>
<dbReference type="PROSITE" id="PS00104">
    <property type="entry name" value="EPSP_SYNTHASE_1"/>
    <property type="match status" value="1"/>
</dbReference>
<dbReference type="GO" id="GO:0009423">
    <property type="term" value="P:chorismate biosynthetic process"/>
    <property type="evidence" value="ECO:0007669"/>
    <property type="project" value="UniProtKB-UniRule"/>
</dbReference>
<comment type="subunit">
    <text evidence="8">Monomer.</text>
</comment>
<dbReference type="Proteomes" id="UP000184440">
    <property type="component" value="Unassembled WGS sequence"/>
</dbReference>
<evidence type="ECO:0000256" key="3">
    <source>
        <dbReference type="ARBA" id="ARBA00022490"/>
    </source>
</evidence>
<dbReference type="InterPro" id="IPR006264">
    <property type="entry name" value="EPSP_synthase"/>
</dbReference>
<reference evidence="10 11" key="1">
    <citation type="submission" date="2016-11" db="EMBL/GenBank/DDBJ databases">
        <authorList>
            <person name="Jaros S."/>
            <person name="Januszkiewicz K."/>
            <person name="Wedrychowicz H."/>
        </authorList>
    </citation>
    <scope>NUCLEOTIDE SEQUENCE [LARGE SCALE GENOMIC DNA]</scope>
    <source>
        <strain evidence="10 11">DSM 46144</strain>
    </source>
</reference>
<protein>
    <recommendedName>
        <fullName evidence="8">3-phosphoshikimate 1-carboxyvinyltransferase</fullName>
        <ecNumber evidence="8">2.5.1.19</ecNumber>
    </recommendedName>
    <alternativeName>
        <fullName evidence="8">5-enolpyruvylshikimate-3-phosphate synthase</fullName>
        <shortName evidence="8">EPSP synthase</shortName>
        <shortName evidence="8">EPSPS</shortName>
    </alternativeName>
</protein>
<feature type="binding site" evidence="8">
    <location>
        <position position="174"/>
    </location>
    <ligand>
        <name>3-phosphoshikimate</name>
        <dbReference type="ChEBI" id="CHEBI:145989"/>
    </ligand>
</feature>
<gene>
    <name evidence="8" type="primary">aroA</name>
    <name evidence="10" type="ORF">SAMN05443668_10562</name>
</gene>
<accession>A0A1M7QMX1</accession>
<dbReference type="SUPFAM" id="SSF55205">
    <property type="entry name" value="EPT/RTPC-like"/>
    <property type="match status" value="1"/>
</dbReference>
<sequence length="429" mass="44020">MQNAPLPDPWPAPRADAPVVGTVTMPGSKSVTNRALILAALASGPSTLRAPLRSRDTLLMADALRALGVGVADAADGAWRVTPNALHGPATVDCGLAGTVMRFLPPAAVLADGPVTLDGDVRARERPMGRLIEALRGLGAEIADDGRAALPFTVAGRGGLPGGSVTIDASASSQFVSGLLLSGARYEKGVVVFHDGKPVPSLPHIDMTVAMLRDAGVTVDDGEPNTWRVESGPIAPLDLDVEPDLSNAAPFLAAALATGGSVTITGWPTRTTQAGDALRDLLARMGAVVTLDDRGLTVAAGARLTGLDADLHDVGELTPVLATLAALAETPSRLRGIAHLRGHETDRLAALATELNQLGGAVAETEDGLAIEPRPLHGGVFGTYHDHRMAQAGALLGLAVDGVAVENVATTGKTMPTFTDVWTELVRGH</sequence>
<dbReference type="PROSITE" id="PS00885">
    <property type="entry name" value="EPSP_SYNTHASE_2"/>
    <property type="match status" value="1"/>
</dbReference>
<organism evidence="10 11">
    <name type="scientific">Cryptosporangium aurantiacum</name>
    <dbReference type="NCBI Taxonomy" id="134849"/>
    <lineage>
        <taxon>Bacteria</taxon>
        <taxon>Bacillati</taxon>
        <taxon>Actinomycetota</taxon>
        <taxon>Actinomycetes</taxon>
        <taxon>Cryptosporangiales</taxon>
        <taxon>Cryptosporangiaceae</taxon>
        <taxon>Cryptosporangium</taxon>
    </lineage>
</organism>
<comment type="pathway">
    <text evidence="1 8">Metabolic intermediate biosynthesis; chorismate biosynthesis; chorismate from D-erythrose 4-phosphate and phosphoenolpyruvate: step 6/7.</text>
</comment>
<dbReference type="AlphaFoldDB" id="A0A1M7QMX1"/>
<comment type="function">
    <text evidence="8">Catalyzes the transfer of the enolpyruvyl moiety of phosphoenolpyruvate (PEP) to the 5-hydroxyl of shikimate-3-phosphate (S3P) to produce enolpyruvyl shikimate-3-phosphate and inorganic phosphate.</text>
</comment>
<dbReference type="InterPro" id="IPR013792">
    <property type="entry name" value="RNA3'P_cycl/enolpyr_Trfase_a/b"/>
</dbReference>
<feature type="binding site" evidence="8">
    <location>
        <position position="34"/>
    </location>
    <ligand>
        <name>3-phosphoshikimate</name>
        <dbReference type="ChEBI" id="CHEBI:145989"/>
    </ligand>
</feature>
<dbReference type="PANTHER" id="PTHR21090">
    <property type="entry name" value="AROM/DEHYDROQUINATE SYNTHASE"/>
    <property type="match status" value="1"/>
</dbReference>
<evidence type="ECO:0000259" key="9">
    <source>
        <dbReference type="Pfam" id="PF00275"/>
    </source>
</evidence>
<feature type="active site" description="Proton acceptor" evidence="8">
    <location>
        <position position="316"/>
    </location>
</feature>
<comment type="caution">
    <text evidence="8">Lacks conserved residue(s) required for the propagation of feature annotation.</text>
</comment>
<dbReference type="HAMAP" id="MF_00210">
    <property type="entry name" value="EPSP_synth"/>
    <property type="match status" value="1"/>
</dbReference>